<evidence type="ECO:0000313" key="5">
    <source>
        <dbReference type="EMBL" id="PWE52108.1"/>
    </source>
</evidence>
<dbReference type="SUPFAM" id="SSF46785">
    <property type="entry name" value="Winged helix' DNA-binding domain"/>
    <property type="match status" value="1"/>
</dbReference>
<keyword evidence="3" id="KW-0804">Transcription</keyword>
<keyword evidence="1" id="KW-0805">Transcription regulation</keyword>
<evidence type="ECO:0000256" key="1">
    <source>
        <dbReference type="ARBA" id="ARBA00023015"/>
    </source>
</evidence>
<accession>A0A2U2DFQ8</accession>
<keyword evidence="6" id="KW-1185">Reference proteome</keyword>
<dbReference type="EMBL" id="QFBC01000036">
    <property type="protein sequence ID" value="PWE52108.1"/>
    <property type="molecule type" value="Genomic_DNA"/>
</dbReference>
<evidence type="ECO:0000256" key="3">
    <source>
        <dbReference type="ARBA" id="ARBA00023163"/>
    </source>
</evidence>
<dbReference type="InterPro" id="IPR036388">
    <property type="entry name" value="WH-like_DNA-bd_sf"/>
</dbReference>
<dbReference type="Pfam" id="PF01022">
    <property type="entry name" value="HTH_5"/>
    <property type="match status" value="1"/>
</dbReference>
<evidence type="ECO:0000259" key="4">
    <source>
        <dbReference type="PROSITE" id="PS50987"/>
    </source>
</evidence>
<dbReference type="InterPro" id="IPR051081">
    <property type="entry name" value="HTH_MetalResp_TranReg"/>
</dbReference>
<dbReference type="Gene3D" id="1.10.10.10">
    <property type="entry name" value="Winged helix-like DNA-binding domain superfamily/Winged helix DNA-binding domain"/>
    <property type="match status" value="1"/>
</dbReference>
<evidence type="ECO:0000256" key="2">
    <source>
        <dbReference type="ARBA" id="ARBA00023125"/>
    </source>
</evidence>
<dbReference type="InterPro" id="IPR011991">
    <property type="entry name" value="ArsR-like_HTH"/>
</dbReference>
<gene>
    <name evidence="5" type="ORF">DEM27_32740</name>
</gene>
<dbReference type="RefSeq" id="WP_109462414.1">
    <property type="nucleotide sequence ID" value="NZ_QFBC01000036.1"/>
</dbReference>
<comment type="caution">
    <text evidence="5">The sequence shown here is derived from an EMBL/GenBank/DDBJ whole genome shotgun (WGS) entry which is preliminary data.</text>
</comment>
<dbReference type="CDD" id="cd00090">
    <property type="entry name" value="HTH_ARSR"/>
    <property type="match status" value="1"/>
</dbReference>
<feature type="domain" description="HTH arsR-type" evidence="4">
    <location>
        <begin position="1"/>
        <end position="94"/>
    </location>
</feature>
<sequence>MSSFLEKQADLLSAMANAKRLQVLLLITKREWNVADLAQAVDLSQSALSQHLAKLRKQKLVQTRREKQTVFYTCRSAKVLAILSCLELISEKLCEAA</sequence>
<dbReference type="SMART" id="SM00418">
    <property type="entry name" value="HTH_ARSR"/>
    <property type="match status" value="1"/>
</dbReference>
<dbReference type="PANTHER" id="PTHR33154">
    <property type="entry name" value="TRANSCRIPTIONAL REGULATOR, ARSR FAMILY"/>
    <property type="match status" value="1"/>
</dbReference>
<dbReference type="OrthoDB" id="194599at2"/>
<dbReference type="PRINTS" id="PR00778">
    <property type="entry name" value="HTHARSR"/>
</dbReference>
<protein>
    <submittedName>
        <fullName evidence="5">Transcriptional regulator</fullName>
    </submittedName>
</protein>
<dbReference type="GO" id="GO:0003700">
    <property type="term" value="F:DNA-binding transcription factor activity"/>
    <property type="evidence" value="ECO:0007669"/>
    <property type="project" value="InterPro"/>
</dbReference>
<reference evidence="5 6" key="1">
    <citation type="submission" date="2018-05" db="EMBL/GenBank/DDBJ databases">
        <title>The draft genome of strain NS-104.</title>
        <authorList>
            <person name="Hang P."/>
            <person name="Jiang J."/>
        </authorList>
    </citation>
    <scope>NUCLEOTIDE SEQUENCE [LARGE SCALE GENOMIC DNA]</scope>
    <source>
        <strain evidence="5 6">NS-104</strain>
    </source>
</reference>
<organism evidence="5 6">
    <name type="scientific">Metarhizobium album</name>
    <dbReference type="NCBI Taxonomy" id="2182425"/>
    <lineage>
        <taxon>Bacteria</taxon>
        <taxon>Pseudomonadati</taxon>
        <taxon>Pseudomonadota</taxon>
        <taxon>Alphaproteobacteria</taxon>
        <taxon>Hyphomicrobiales</taxon>
        <taxon>Rhizobiaceae</taxon>
        <taxon>Metarhizobium</taxon>
    </lineage>
</organism>
<dbReference type="PANTHER" id="PTHR33154:SF28">
    <property type="entry name" value="HTH-TYPE TRANSCRIPTIONAL REGULATOR YGAV-RELATED"/>
    <property type="match status" value="1"/>
</dbReference>
<dbReference type="Proteomes" id="UP000245252">
    <property type="component" value="Unassembled WGS sequence"/>
</dbReference>
<dbReference type="NCBIfam" id="NF033788">
    <property type="entry name" value="HTH_metalloreg"/>
    <property type="match status" value="1"/>
</dbReference>
<dbReference type="AlphaFoldDB" id="A0A2U2DFQ8"/>
<proteinExistence type="predicted"/>
<dbReference type="InterPro" id="IPR036390">
    <property type="entry name" value="WH_DNA-bd_sf"/>
</dbReference>
<dbReference type="GO" id="GO:0003677">
    <property type="term" value="F:DNA binding"/>
    <property type="evidence" value="ECO:0007669"/>
    <property type="project" value="UniProtKB-KW"/>
</dbReference>
<evidence type="ECO:0000313" key="6">
    <source>
        <dbReference type="Proteomes" id="UP000245252"/>
    </source>
</evidence>
<dbReference type="PROSITE" id="PS50987">
    <property type="entry name" value="HTH_ARSR_2"/>
    <property type="match status" value="1"/>
</dbReference>
<dbReference type="InterPro" id="IPR001845">
    <property type="entry name" value="HTH_ArsR_DNA-bd_dom"/>
</dbReference>
<keyword evidence="2" id="KW-0238">DNA-binding</keyword>
<name>A0A2U2DFQ8_9HYPH</name>